<evidence type="ECO:0000313" key="1">
    <source>
        <dbReference type="EMBL" id="SVB35449.1"/>
    </source>
</evidence>
<name>A0A382DBB6_9ZZZZ</name>
<gene>
    <name evidence="1" type="ORF">METZ01_LOCUS188303</name>
</gene>
<accession>A0A382DBB6</accession>
<proteinExistence type="predicted"/>
<dbReference type="EMBL" id="UINC01038434">
    <property type="protein sequence ID" value="SVB35449.1"/>
    <property type="molecule type" value="Genomic_DNA"/>
</dbReference>
<protein>
    <submittedName>
        <fullName evidence="1">Uncharacterized protein</fullName>
    </submittedName>
</protein>
<organism evidence="1">
    <name type="scientific">marine metagenome</name>
    <dbReference type="NCBI Taxonomy" id="408172"/>
    <lineage>
        <taxon>unclassified sequences</taxon>
        <taxon>metagenomes</taxon>
        <taxon>ecological metagenomes</taxon>
    </lineage>
</organism>
<sequence length="135" mass="15296">MNHLLLAAAISIGISSVSAGVSVLGKKPEWSRLDAYHNSMTSSTFEELLRKVYVPRESWWKDWIKIDEKKARIRKFAGKEDWYVLPFASCPGIAAKNRRQEYWRPAANLRAIAREKPLAGFHIALDPGHLGGKYS</sequence>
<dbReference type="AlphaFoldDB" id="A0A382DBB6"/>
<feature type="non-terminal residue" evidence="1">
    <location>
        <position position="135"/>
    </location>
</feature>
<reference evidence="1" key="1">
    <citation type="submission" date="2018-05" db="EMBL/GenBank/DDBJ databases">
        <authorList>
            <person name="Lanie J.A."/>
            <person name="Ng W.-L."/>
            <person name="Kazmierczak K.M."/>
            <person name="Andrzejewski T.M."/>
            <person name="Davidsen T.M."/>
            <person name="Wayne K.J."/>
            <person name="Tettelin H."/>
            <person name="Glass J.I."/>
            <person name="Rusch D."/>
            <person name="Podicherti R."/>
            <person name="Tsui H.-C.T."/>
            <person name="Winkler M.E."/>
        </authorList>
    </citation>
    <scope>NUCLEOTIDE SEQUENCE</scope>
</reference>